<evidence type="ECO:0000313" key="4">
    <source>
        <dbReference type="EMBL" id="JAP91772.1"/>
    </source>
</evidence>
<dbReference type="AlphaFoldDB" id="A0A146K4F9"/>
<name>A0A146K4F9_9EUKA</name>
<protein>
    <submittedName>
        <fullName evidence="4">EF-hand domain pair-containing protein</fullName>
    </submittedName>
</protein>
<dbReference type="PANTHER" id="PTHR23048:SF0">
    <property type="entry name" value="CALMODULIN LIKE 3"/>
    <property type="match status" value="1"/>
</dbReference>
<dbReference type="SUPFAM" id="SSF47473">
    <property type="entry name" value="EF-hand"/>
    <property type="match status" value="1"/>
</dbReference>
<organism evidence="4">
    <name type="scientific">Trepomonas sp. PC1</name>
    <dbReference type="NCBI Taxonomy" id="1076344"/>
    <lineage>
        <taxon>Eukaryota</taxon>
        <taxon>Metamonada</taxon>
        <taxon>Diplomonadida</taxon>
        <taxon>Hexamitidae</taxon>
        <taxon>Hexamitinae</taxon>
        <taxon>Trepomonas</taxon>
    </lineage>
</organism>
<gene>
    <name evidence="4" type="ORF">TPC1_16508</name>
</gene>
<reference evidence="4" key="1">
    <citation type="submission" date="2015-07" db="EMBL/GenBank/DDBJ databases">
        <title>Adaptation to a free-living lifestyle via gene acquisitions in the diplomonad Trepomonas sp. PC1.</title>
        <authorList>
            <person name="Xu F."/>
            <person name="Jerlstrom-Hultqvist J."/>
            <person name="Kolisko M."/>
            <person name="Simpson A.G.B."/>
            <person name="Roger A.J."/>
            <person name="Svard S.G."/>
            <person name="Andersson J.O."/>
        </authorList>
    </citation>
    <scope>NUCLEOTIDE SEQUENCE</scope>
    <source>
        <strain evidence="4">PC1</strain>
    </source>
</reference>
<dbReference type="Gene3D" id="1.10.238.10">
    <property type="entry name" value="EF-hand"/>
    <property type="match status" value="1"/>
</dbReference>
<dbReference type="CDD" id="cd00051">
    <property type="entry name" value="EFh"/>
    <property type="match status" value="1"/>
</dbReference>
<dbReference type="InterPro" id="IPR011992">
    <property type="entry name" value="EF-hand-dom_pair"/>
</dbReference>
<dbReference type="PROSITE" id="PS50222">
    <property type="entry name" value="EF_HAND_2"/>
    <property type="match status" value="2"/>
</dbReference>
<feature type="non-terminal residue" evidence="4">
    <location>
        <position position="1"/>
    </location>
</feature>
<dbReference type="EMBL" id="GDID01004834">
    <property type="protein sequence ID" value="JAP91772.1"/>
    <property type="molecule type" value="Transcribed_RNA"/>
</dbReference>
<keyword evidence="2" id="KW-0106">Calcium</keyword>
<evidence type="ECO:0000259" key="3">
    <source>
        <dbReference type="PROSITE" id="PS50222"/>
    </source>
</evidence>
<dbReference type="PROSITE" id="PS00018">
    <property type="entry name" value="EF_HAND_1"/>
    <property type="match status" value="1"/>
</dbReference>
<evidence type="ECO:0000256" key="2">
    <source>
        <dbReference type="ARBA" id="ARBA00022837"/>
    </source>
</evidence>
<keyword evidence="1" id="KW-0677">Repeat</keyword>
<dbReference type="InterPro" id="IPR018247">
    <property type="entry name" value="EF_Hand_1_Ca_BS"/>
</dbReference>
<dbReference type="SMART" id="SM00054">
    <property type="entry name" value="EFh"/>
    <property type="match status" value="2"/>
</dbReference>
<dbReference type="Pfam" id="PF13499">
    <property type="entry name" value="EF-hand_7"/>
    <property type="match status" value="1"/>
</dbReference>
<dbReference type="InterPro" id="IPR002048">
    <property type="entry name" value="EF_hand_dom"/>
</dbReference>
<accession>A0A146K4F9</accession>
<dbReference type="GO" id="GO:0016460">
    <property type="term" value="C:myosin II complex"/>
    <property type="evidence" value="ECO:0007669"/>
    <property type="project" value="TreeGrafter"/>
</dbReference>
<sequence length="140" mass="16377">KTMCKKLFQNVDIDKTGKLDIQQIEECFKSIKMFMTQQDLQEILKTVDQDGDGKIDEEEFVHFAYLCQNIKPNDFPRLMFLVQDSEQKSTINKEQLYKIFQNFQSTMTKDEVFMLASTIADVGDEISYDSYISLIKMIAE</sequence>
<dbReference type="GO" id="GO:0005509">
    <property type="term" value="F:calcium ion binding"/>
    <property type="evidence" value="ECO:0007669"/>
    <property type="project" value="InterPro"/>
</dbReference>
<dbReference type="InterPro" id="IPR050230">
    <property type="entry name" value="CALM/Myosin/TropC-like"/>
</dbReference>
<feature type="domain" description="EF-hand" evidence="3">
    <location>
        <begin position="35"/>
        <end position="70"/>
    </location>
</feature>
<feature type="domain" description="EF-hand" evidence="3">
    <location>
        <begin position="1"/>
        <end position="34"/>
    </location>
</feature>
<dbReference type="PANTHER" id="PTHR23048">
    <property type="entry name" value="MYOSIN LIGHT CHAIN 1, 3"/>
    <property type="match status" value="1"/>
</dbReference>
<proteinExistence type="predicted"/>
<evidence type="ECO:0000256" key="1">
    <source>
        <dbReference type="ARBA" id="ARBA00022737"/>
    </source>
</evidence>